<evidence type="ECO:0000256" key="1">
    <source>
        <dbReference type="ARBA" id="ARBA00022801"/>
    </source>
</evidence>
<dbReference type="PANTHER" id="PTHR42776">
    <property type="entry name" value="SERINE PEPTIDASE S9 FAMILY MEMBER"/>
    <property type="match status" value="1"/>
</dbReference>
<dbReference type="GO" id="GO:0004252">
    <property type="term" value="F:serine-type endopeptidase activity"/>
    <property type="evidence" value="ECO:0007669"/>
    <property type="project" value="TreeGrafter"/>
</dbReference>
<reference evidence="2" key="1">
    <citation type="submission" date="2014-09" db="EMBL/GenBank/DDBJ databases">
        <authorList>
            <person name="Magalhaes I.L.F."/>
            <person name="Oliveira U."/>
            <person name="Santos F.R."/>
            <person name="Vidigal T.H.D.A."/>
            <person name="Brescovit A.D."/>
            <person name="Santos A.J."/>
        </authorList>
    </citation>
    <scope>NUCLEOTIDE SEQUENCE</scope>
    <source>
        <tissue evidence="2">Shoot tissue taken approximately 20 cm above the soil surface</tissue>
    </source>
</reference>
<sequence length="259" mass="29647">MMCRTPAGTLVIAKIKRNCEGNYILMKGRGATPKGSIPFLDLFNVNTGEKERIWESNKEKYYESILALMSYHPKCEMQLDQLKLLVSKESRRENTQFYLKIWPNKKQVQITNYPHPYPQLALLQKEIIRYQREDGIKLTATLYLPPGYNPSKDGPLPCLIWSYPGEFKSKEAAGQVRRSPNKFARISNNFPLLWLARGFVILADPTIPIIGEGNQESNDRYIEQLVSSAEAAVNEIVRRGVILFRGWVRNTSAVESLHS</sequence>
<dbReference type="Gene3D" id="3.40.50.1820">
    <property type="entry name" value="alpha/beta hydrolase"/>
    <property type="match status" value="1"/>
</dbReference>
<organism evidence="2">
    <name type="scientific">Arundo donax</name>
    <name type="common">Giant reed</name>
    <name type="synonym">Donax arundinaceus</name>
    <dbReference type="NCBI Taxonomy" id="35708"/>
    <lineage>
        <taxon>Eukaryota</taxon>
        <taxon>Viridiplantae</taxon>
        <taxon>Streptophyta</taxon>
        <taxon>Embryophyta</taxon>
        <taxon>Tracheophyta</taxon>
        <taxon>Spermatophyta</taxon>
        <taxon>Magnoliopsida</taxon>
        <taxon>Liliopsida</taxon>
        <taxon>Poales</taxon>
        <taxon>Poaceae</taxon>
        <taxon>PACMAD clade</taxon>
        <taxon>Arundinoideae</taxon>
        <taxon>Arundineae</taxon>
        <taxon>Arundo</taxon>
    </lineage>
</organism>
<accession>A0A0A8ZRP3</accession>
<dbReference type="PANTHER" id="PTHR42776:SF21">
    <property type="entry name" value="PEPTIDASE S9 PROLYL OLIGOPEPTIDASE CATALYTIC DOMAIN-CONTAINING PROTEIN"/>
    <property type="match status" value="1"/>
</dbReference>
<proteinExistence type="predicted"/>
<dbReference type="EMBL" id="GBRH01258460">
    <property type="protein sequence ID" value="JAD39435.1"/>
    <property type="molecule type" value="Transcribed_RNA"/>
</dbReference>
<evidence type="ECO:0000313" key="2">
    <source>
        <dbReference type="EMBL" id="JAD39435.1"/>
    </source>
</evidence>
<reference evidence="2" key="2">
    <citation type="journal article" date="2015" name="Data Brief">
        <title>Shoot transcriptome of the giant reed, Arundo donax.</title>
        <authorList>
            <person name="Barrero R.A."/>
            <person name="Guerrero F.D."/>
            <person name="Moolhuijzen P."/>
            <person name="Goolsby J.A."/>
            <person name="Tidwell J."/>
            <person name="Bellgard S.E."/>
            <person name="Bellgard M.I."/>
        </authorList>
    </citation>
    <scope>NUCLEOTIDE SEQUENCE</scope>
    <source>
        <tissue evidence="2">Shoot tissue taken approximately 20 cm above the soil surface</tissue>
    </source>
</reference>
<protein>
    <submittedName>
        <fullName evidence="2">Uncharacterized protein</fullName>
    </submittedName>
</protein>
<dbReference type="SUPFAM" id="SSF53474">
    <property type="entry name" value="alpha/beta-Hydrolases"/>
    <property type="match status" value="1"/>
</dbReference>
<dbReference type="InterPro" id="IPR029058">
    <property type="entry name" value="AB_hydrolase_fold"/>
</dbReference>
<dbReference type="AlphaFoldDB" id="A0A0A8ZRP3"/>
<name>A0A0A8ZRP3_ARUDO</name>
<keyword evidence="1" id="KW-0378">Hydrolase</keyword>